<dbReference type="InterPro" id="IPR025961">
    <property type="entry name" value="Metal_resist"/>
</dbReference>
<evidence type="ECO:0000313" key="2">
    <source>
        <dbReference type="EMBL" id="MVM29769.1"/>
    </source>
</evidence>
<dbReference type="Gene3D" id="1.20.120.1490">
    <property type="match status" value="1"/>
</dbReference>
<feature type="region of interest" description="Disordered" evidence="1">
    <location>
        <begin position="153"/>
        <end position="183"/>
    </location>
</feature>
<dbReference type="Pfam" id="PF13801">
    <property type="entry name" value="Metal_resist"/>
    <property type="match status" value="1"/>
</dbReference>
<name>A0A7K1S7M5_9BACT</name>
<sequence length="183" mass="20774">MERTKLLTFAVIGLLLLNLLTIGYLVLTSGRPSQAGQLQGPLPDGKGPARVIIERLHFDEQQQQQYLEMGRQHHQQTERLNAESIQLFQEYYSLLPSAQPDSAKANALIRQIEDVQRQIAELNFSHFRQIKALCRPDQQADFSRLVADLAKLFGQRPRPPRLPGDGPPDDRPEGPPENFPPHR</sequence>
<dbReference type="AlphaFoldDB" id="A0A7K1S7M5"/>
<keyword evidence="3" id="KW-1185">Reference proteome</keyword>
<dbReference type="RefSeq" id="WP_157583998.1">
    <property type="nucleotide sequence ID" value="NZ_WPIN01000002.1"/>
</dbReference>
<comment type="caution">
    <text evidence="2">The sequence shown here is derived from an EMBL/GenBank/DDBJ whole genome shotgun (WGS) entry which is preliminary data.</text>
</comment>
<evidence type="ECO:0000313" key="3">
    <source>
        <dbReference type="Proteomes" id="UP000436006"/>
    </source>
</evidence>
<dbReference type="EMBL" id="WPIN01000002">
    <property type="protein sequence ID" value="MVM29769.1"/>
    <property type="molecule type" value="Genomic_DNA"/>
</dbReference>
<evidence type="ECO:0000256" key="1">
    <source>
        <dbReference type="SAM" id="MobiDB-lite"/>
    </source>
</evidence>
<proteinExistence type="predicted"/>
<accession>A0A7K1S7M5</accession>
<gene>
    <name evidence="2" type="ORF">GO755_06975</name>
</gene>
<dbReference type="Proteomes" id="UP000436006">
    <property type="component" value="Unassembled WGS sequence"/>
</dbReference>
<organism evidence="2 3">
    <name type="scientific">Spirosoma arboris</name>
    <dbReference type="NCBI Taxonomy" id="2682092"/>
    <lineage>
        <taxon>Bacteria</taxon>
        <taxon>Pseudomonadati</taxon>
        <taxon>Bacteroidota</taxon>
        <taxon>Cytophagia</taxon>
        <taxon>Cytophagales</taxon>
        <taxon>Cytophagaceae</taxon>
        <taxon>Spirosoma</taxon>
    </lineage>
</organism>
<reference evidence="2 3" key="1">
    <citation type="submission" date="2019-12" db="EMBL/GenBank/DDBJ databases">
        <title>Spirosoma sp. HMF4905 genome sequencing and assembly.</title>
        <authorList>
            <person name="Kang H."/>
            <person name="Cha I."/>
            <person name="Kim H."/>
            <person name="Joh K."/>
        </authorList>
    </citation>
    <scope>NUCLEOTIDE SEQUENCE [LARGE SCALE GENOMIC DNA]</scope>
    <source>
        <strain evidence="2 3">HMF4905</strain>
    </source>
</reference>
<protein>
    <submittedName>
        <fullName evidence="2">Periplasmic heavy metal sensor</fullName>
    </submittedName>
</protein>